<sequence length="103" mass="11823">MAEEEVNIISHLLEVEQNAYLQAKTAQDDANKMLSEAKAKADSEYKAQYDVLVSELEKDYKTQTERIAAEYKKNIDDYKNSVEKTEQDKLAFNAFVKKVIEAL</sequence>
<reference evidence="2 3" key="1">
    <citation type="submission" date="2017-02" db="EMBL/GenBank/DDBJ databases">
        <authorList>
            <person name="Peterson S.W."/>
        </authorList>
    </citation>
    <scope>NUCLEOTIDE SEQUENCE [LARGE SCALE GENOMIC DNA]</scope>
    <source>
        <strain evidence="2 3">ATCC BAA-908</strain>
    </source>
</reference>
<dbReference type="GeneID" id="78317441"/>
<dbReference type="RefSeq" id="WP_078934053.1">
    <property type="nucleotide sequence ID" value="NZ_FUWG01000019.1"/>
</dbReference>
<feature type="coiled-coil region" evidence="1">
    <location>
        <begin position="61"/>
        <end position="88"/>
    </location>
</feature>
<organism evidence="2 3">
    <name type="scientific">Treponema porcinum</name>
    <dbReference type="NCBI Taxonomy" id="261392"/>
    <lineage>
        <taxon>Bacteria</taxon>
        <taxon>Pseudomonadati</taxon>
        <taxon>Spirochaetota</taxon>
        <taxon>Spirochaetia</taxon>
        <taxon>Spirochaetales</taxon>
        <taxon>Treponemataceae</taxon>
        <taxon>Treponema</taxon>
    </lineage>
</organism>
<name>A0A1T4N4D8_TREPO</name>
<dbReference type="AlphaFoldDB" id="A0A1T4N4D8"/>
<keyword evidence="1" id="KW-0175">Coiled coil</keyword>
<dbReference type="EMBL" id="FUWG01000019">
    <property type="protein sequence ID" value="SJZ73927.1"/>
    <property type="molecule type" value="Genomic_DNA"/>
</dbReference>
<dbReference type="OrthoDB" id="363295at2"/>
<dbReference type="STRING" id="261392.SAMN02745149_02173"/>
<evidence type="ECO:0000313" key="2">
    <source>
        <dbReference type="EMBL" id="SJZ73927.1"/>
    </source>
</evidence>
<evidence type="ECO:0000256" key="1">
    <source>
        <dbReference type="SAM" id="Coils"/>
    </source>
</evidence>
<dbReference type="Proteomes" id="UP000190423">
    <property type="component" value="Unassembled WGS sequence"/>
</dbReference>
<accession>A0A1T4N4D8</accession>
<protein>
    <submittedName>
        <fullName evidence="2">Uncharacterized protein</fullName>
    </submittedName>
</protein>
<proteinExistence type="predicted"/>
<evidence type="ECO:0000313" key="3">
    <source>
        <dbReference type="Proteomes" id="UP000190423"/>
    </source>
</evidence>
<keyword evidence="3" id="KW-1185">Reference proteome</keyword>
<gene>
    <name evidence="2" type="ORF">SAMN02745149_02173</name>
</gene>